<dbReference type="RefSeq" id="WP_192023741.1">
    <property type="nucleotide sequence ID" value="NZ_JACYTN010000002.1"/>
</dbReference>
<gene>
    <name evidence="5" type="ORF">IFO66_03085</name>
</gene>
<dbReference type="InterPro" id="IPR050959">
    <property type="entry name" value="MarA-like"/>
</dbReference>
<feature type="domain" description="HTH araC/xylS-type" evidence="4">
    <location>
        <begin position="8"/>
        <end position="64"/>
    </location>
</feature>
<sequence length="64" mass="7430">MDYKQRIQSVLNYIESHVQEDIPCESLVALASFSKLHFLRVFEAYTGFTVMSYVRARKLDLAAE</sequence>
<dbReference type="Proteomes" id="UP000634529">
    <property type="component" value="Unassembled WGS sequence"/>
</dbReference>
<keyword evidence="3" id="KW-0804">Transcription</keyword>
<keyword evidence="1" id="KW-0805">Transcription regulation</keyword>
<proteinExistence type="predicted"/>
<protein>
    <recommendedName>
        <fullName evidence="4">HTH araC/xylS-type domain-containing protein</fullName>
    </recommendedName>
</protein>
<evidence type="ECO:0000256" key="1">
    <source>
        <dbReference type="ARBA" id="ARBA00023015"/>
    </source>
</evidence>
<dbReference type="InterPro" id="IPR009057">
    <property type="entry name" value="Homeodomain-like_sf"/>
</dbReference>
<dbReference type="Gene3D" id="1.10.10.60">
    <property type="entry name" value="Homeodomain-like"/>
    <property type="match status" value="1"/>
</dbReference>
<keyword evidence="6" id="KW-1185">Reference proteome</keyword>
<evidence type="ECO:0000313" key="5">
    <source>
        <dbReference type="EMBL" id="MBD8497278.1"/>
    </source>
</evidence>
<comment type="caution">
    <text evidence="5">The sequence shown here is derived from an EMBL/GenBank/DDBJ whole genome shotgun (WGS) entry which is preliminary data.</text>
</comment>
<dbReference type="EMBL" id="JACYTN010000002">
    <property type="protein sequence ID" value="MBD8497278.1"/>
    <property type="molecule type" value="Genomic_DNA"/>
</dbReference>
<evidence type="ECO:0000256" key="2">
    <source>
        <dbReference type="ARBA" id="ARBA00023125"/>
    </source>
</evidence>
<evidence type="ECO:0000313" key="6">
    <source>
        <dbReference type="Proteomes" id="UP000634529"/>
    </source>
</evidence>
<dbReference type="PROSITE" id="PS01124">
    <property type="entry name" value="HTH_ARAC_FAMILY_2"/>
    <property type="match status" value="1"/>
</dbReference>
<keyword evidence="2" id="KW-0238">DNA-binding</keyword>
<accession>A0ABR9AT32</accession>
<organism evidence="5 6">
    <name type="scientific">Paenibacillus arenosi</name>
    <dbReference type="NCBI Taxonomy" id="2774142"/>
    <lineage>
        <taxon>Bacteria</taxon>
        <taxon>Bacillati</taxon>
        <taxon>Bacillota</taxon>
        <taxon>Bacilli</taxon>
        <taxon>Bacillales</taxon>
        <taxon>Paenibacillaceae</taxon>
        <taxon>Paenibacillus</taxon>
    </lineage>
</organism>
<dbReference type="SUPFAM" id="SSF46689">
    <property type="entry name" value="Homeodomain-like"/>
    <property type="match status" value="1"/>
</dbReference>
<evidence type="ECO:0000259" key="4">
    <source>
        <dbReference type="PROSITE" id="PS01124"/>
    </source>
</evidence>
<dbReference type="InterPro" id="IPR018060">
    <property type="entry name" value="HTH_AraC"/>
</dbReference>
<name>A0ABR9AT32_9BACL</name>
<evidence type="ECO:0000256" key="3">
    <source>
        <dbReference type="ARBA" id="ARBA00023163"/>
    </source>
</evidence>
<reference evidence="5 6" key="1">
    <citation type="submission" date="2020-09" db="EMBL/GenBank/DDBJ databases">
        <title>Paenibacillus sp. CAU 1523 isolated from sand of Haeundae Beach.</title>
        <authorList>
            <person name="Kim W."/>
        </authorList>
    </citation>
    <scope>NUCLEOTIDE SEQUENCE [LARGE SCALE GENOMIC DNA]</scope>
    <source>
        <strain evidence="5 6">CAU 1523</strain>
    </source>
</reference>
<dbReference type="PANTHER" id="PTHR47504">
    <property type="entry name" value="RIGHT ORIGIN-BINDING PROTEIN"/>
    <property type="match status" value="1"/>
</dbReference>
<dbReference type="PANTHER" id="PTHR47504:SF6">
    <property type="entry name" value="ARAC-FAMILY TRANSCRIPTIONAL REGULATOR"/>
    <property type="match status" value="1"/>
</dbReference>